<evidence type="ECO:0000313" key="1">
    <source>
        <dbReference type="EMBL" id="KAF7513504.1"/>
    </source>
</evidence>
<dbReference type="Proteomes" id="UP000606974">
    <property type="component" value="Unassembled WGS sequence"/>
</dbReference>
<dbReference type="SUPFAM" id="SSF53720">
    <property type="entry name" value="ALDH-like"/>
    <property type="match status" value="1"/>
</dbReference>
<gene>
    <name evidence="1" type="ORF">GJ744_008798</name>
</gene>
<protein>
    <recommendedName>
        <fullName evidence="3">Gamma-glutamyl-phosphate reductase</fullName>
    </recommendedName>
</protein>
<proteinExistence type="predicted"/>
<dbReference type="AlphaFoldDB" id="A0A8H7E7P6"/>
<comment type="caution">
    <text evidence="1">The sequence shown here is derived from an EMBL/GenBank/DDBJ whole genome shotgun (WGS) entry which is preliminary data.</text>
</comment>
<dbReference type="Gene3D" id="3.40.605.10">
    <property type="entry name" value="Aldehyde Dehydrogenase, Chain A, domain 1"/>
    <property type="match status" value="1"/>
</dbReference>
<organism evidence="1 2">
    <name type="scientific">Endocarpon pusillum</name>
    <dbReference type="NCBI Taxonomy" id="364733"/>
    <lineage>
        <taxon>Eukaryota</taxon>
        <taxon>Fungi</taxon>
        <taxon>Dikarya</taxon>
        <taxon>Ascomycota</taxon>
        <taxon>Pezizomycotina</taxon>
        <taxon>Eurotiomycetes</taxon>
        <taxon>Chaetothyriomycetidae</taxon>
        <taxon>Verrucariales</taxon>
        <taxon>Verrucariaceae</taxon>
        <taxon>Endocarpon</taxon>
    </lineage>
</organism>
<dbReference type="PANTHER" id="PTHR11063">
    <property type="entry name" value="GLUTAMATE SEMIALDEHYDE DEHYDROGENASE"/>
    <property type="match status" value="1"/>
</dbReference>
<evidence type="ECO:0008006" key="3">
    <source>
        <dbReference type="Google" id="ProtNLM"/>
    </source>
</evidence>
<keyword evidence="2" id="KW-1185">Reference proteome</keyword>
<dbReference type="PANTHER" id="PTHR11063:SF8">
    <property type="entry name" value="DELTA-1-PYRROLINE-5-CARBOXYLATE SYNTHASE"/>
    <property type="match status" value="1"/>
</dbReference>
<name>A0A8H7E7P6_9EURO</name>
<accession>A0A8H7E7P6</accession>
<evidence type="ECO:0000313" key="2">
    <source>
        <dbReference type="Proteomes" id="UP000606974"/>
    </source>
</evidence>
<dbReference type="GO" id="GO:0004350">
    <property type="term" value="F:glutamate-5-semialdehyde dehydrogenase activity"/>
    <property type="evidence" value="ECO:0007669"/>
    <property type="project" value="TreeGrafter"/>
</dbReference>
<sequence>MSLTDSSPLKAAEAASIASRSLATLSVKARNNALTSIHNALSRERDKILQANARDLKAASKAAQDGSLSQAVLKRLDLGRAGKYDDMLKGILDVRELEDPGSWQNHTAYPA</sequence>
<reference evidence="1" key="1">
    <citation type="submission" date="2020-02" db="EMBL/GenBank/DDBJ databases">
        <authorList>
            <person name="Palmer J.M."/>
        </authorList>
    </citation>
    <scope>NUCLEOTIDE SEQUENCE</scope>
    <source>
        <strain evidence="1">EPUS1.4</strain>
        <tissue evidence="1">Thallus</tissue>
    </source>
</reference>
<dbReference type="OrthoDB" id="1934954at2759"/>
<dbReference type="InterPro" id="IPR016161">
    <property type="entry name" value="Ald_DH/histidinol_DH"/>
</dbReference>
<dbReference type="EMBL" id="JAACFV010000005">
    <property type="protein sequence ID" value="KAF7513504.1"/>
    <property type="molecule type" value="Genomic_DNA"/>
</dbReference>
<dbReference type="InterPro" id="IPR016162">
    <property type="entry name" value="Ald_DH_N"/>
</dbReference>